<accession>S0FG54</accession>
<proteinExistence type="predicted"/>
<dbReference type="InterPro" id="IPR013783">
    <property type="entry name" value="Ig-like_fold"/>
</dbReference>
<dbReference type="eggNOG" id="COG3291">
    <property type="taxonomic scope" value="Bacteria"/>
</dbReference>
<dbReference type="PATRIC" id="fig|1195236.3.peg.4717"/>
<dbReference type="EMBL" id="AORV01000065">
    <property type="protein sequence ID" value="EMS69842.1"/>
    <property type="molecule type" value="Genomic_DNA"/>
</dbReference>
<evidence type="ECO:0000313" key="2">
    <source>
        <dbReference type="Proteomes" id="UP000014155"/>
    </source>
</evidence>
<dbReference type="Gene3D" id="2.60.40.10">
    <property type="entry name" value="Immunoglobulins"/>
    <property type="match status" value="1"/>
</dbReference>
<dbReference type="AlphaFoldDB" id="S0FG54"/>
<organism evidence="1 2">
    <name type="scientific">Ruminiclostridium cellobioparum subsp. termitidis CT1112</name>
    <dbReference type="NCBI Taxonomy" id="1195236"/>
    <lineage>
        <taxon>Bacteria</taxon>
        <taxon>Bacillati</taxon>
        <taxon>Bacillota</taxon>
        <taxon>Clostridia</taxon>
        <taxon>Eubacteriales</taxon>
        <taxon>Oscillospiraceae</taxon>
        <taxon>Ruminiclostridium</taxon>
    </lineage>
</organism>
<gene>
    <name evidence="1" type="ORF">CTER_4534</name>
</gene>
<dbReference type="Proteomes" id="UP000014155">
    <property type="component" value="Unassembled WGS sequence"/>
</dbReference>
<sequence length="801" mass="88661">MKKNISIFLILVILLSGLIYPCFNLYADGGDGTVLIPISDSQKHQALQWTVQGISSTAPKQAFVIAWNIRFETPDGKHVTVNVPRAMTSWDSQPRTYTYPLTDEWKGTAASGMLGGNSVEDFVTDEYKAYYRKIIEDPGGCDITANAEIQKYWYDKTKTGRAAYTPISTAEDPYSIAASAEELLDYFKEYTSSYLSNTTSQYFNIRFHIPQNKPELPKPAVKLILPIDGSTVLQGTTVVFKGTGTGIHHISGFVNGQFLDEQGNPNDSIREEMTYQTTVTLDEVRDYKFQIKGRNTPDSTGQGSQLADSAIHTVHVIKPPPDSGTIYIRCLNIDTNTEIPDTSQIIPGVPFGKPKTVTYPPVSAYKIQGSYQTFSTVIPDKSKMETAASQTVTLSSTNKNAYIYFWYKSDPTIPPKPPPKINYDPIAIISNPPVAYAGDDVLIDGSRSYDEDGYIEHYYWDLPGTYGYDPYNTYENSLGDNEKGTTWYPGAGIYDIDLEVVDDGNCFGYAGSSIQIIEPKPEVVIDISAGKMKENRKITIDTSKSKSAARFPIDWNLTAWSIQPVNGTGATGDYGVRLSNGTVYKNVNGKAQLYNNGLWTNTGLDFNSVLKGQKTVYFQARDSGQYKITVSMTNTFAFNSAVHYLNTLDRIITVVEDLAPVADFSGSESNIREFENPVDKTLQKYGIIPVICTSTSPDGDPIGKRIWSARYDSDNDMAQGAVVSAAFADETTIYPHSGADPFISGVRLVVDGEYDSIAEIWSYEVGKYTEALQVYEDIPDSETVKELLLPGDYKSDYLKGW</sequence>
<dbReference type="RefSeq" id="WP_004630269.1">
    <property type="nucleotide sequence ID" value="NZ_AORV01000065.1"/>
</dbReference>
<name>S0FG54_RUMCE</name>
<protein>
    <recommendedName>
        <fullName evidence="3">PKD domain-containing protein</fullName>
    </recommendedName>
</protein>
<evidence type="ECO:0008006" key="3">
    <source>
        <dbReference type="Google" id="ProtNLM"/>
    </source>
</evidence>
<reference evidence="1 2" key="1">
    <citation type="journal article" date="2013" name="Genome Announc.">
        <title>Draft Genome Sequence of the Cellulolytic, Mesophilic, Anaerobic Bacterium Clostridium termitidis Strain CT1112 (DSM 5398).</title>
        <authorList>
            <person name="Lal S."/>
            <person name="Ramachandran U."/>
            <person name="Zhang X."/>
            <person name="Munir R."/>
            <person name="Sparling R."/>
            <person name="Levin D.B."/>
        </authorList>
    </citation>
    <scope>NUCLEOTIDE SEQUENCE [LARGE SCALE GENOMIC DNA]</scope>
    <source>
        <strain evidence="1 2">CT1112</strain>
    </source>
</reference>
<evidence type="ECO:0000313" key="1">
    <source>
        <dbReference type="EMBL" id="EMS69842.1"/>
    </source>
</evidence>
<comment type="caution">
    <text evidence="1">The sequence shown here is derived from an EMBL/GenBank/DDBJ whole genome shotgun (WGS) entry which is preliminary data.</text>
</comment>
<dbReference type="STRING" id="1195236.CTER_4534"/>
<keyword evidence="2" id="KW-1185">Reference proteome</keyword>